<evidence type="ECO:0008006" key="4">
    <source>
        <dbReference type="Google" id="ProtNLM"/>
    </source>
</evidence>
<dbReference type="Proteomes" id="UP000798488">
    <property type="component" value="Unassembled WGS sequence"/>
</dbReference>
<dbReference type="EMBL" id="LSRS01000002">
    <property type="protein sequence ID" value="KAF1085931.1"/>
    <property type="molecule type" value="Genomic_DNA"/>
</dbReference>
<feature type="transmembrane region" description="Helical" evidence="1">
    <location>
        <begin position="20"/>
        <end position="41"/>
    </location>
</feature>
<gene>
    <name evidence="2" type="ORF">SPSYN_00668</name>
</gene>
<evidence type="ECO:0000313" key="2">
    <source>
        <dbReference type="EMBL" id="KAF1085931.1"/>
    </source>
</evidence>
<organism evidence="2 3">
    <name type="scientific">Sporotomaculum syntrophicum</name>
    <dbReference type="NCBI Taxonomy" id="182264"/>
    <lineage>
        <taxon>Bacteria</taxon>
        <taxon>Bacillati</taxon>
        <taxon>Bacillota</taxon>
        <taxon>Clostridia</taxon>
        <taxon>Eubacteriales</taxon>
        <taxon>Desulfallaceae</taxon>
        <taxon>Sporotomaculum</taxon>
    </lineage>
</organism>
<dbReference type="Pfam" id="PF11750">
    <property type="entry name" value="DUF3307"/>
    <property type="match status" value="1"/>
</dbReference>
<evidence type="ECO:0000313" key="3">
    <source>
        <dbReference type="Proteomes" id="UP000798488"/>
    </source>
</evidence>
<dbReference type="AlphaFoldDB" id="A0A9D3AYX3"/>
<keyword evidence="3" id="KW-1185">Reference proteome</keyword>
<keyword evidence="1" id="KW-0812">Transmembrane</keyword>
<keyword evidence="1" id="KW-0472">Membrane</keyword>
<accession>A0A9D3AYX3</accession>
<name>A0A9D3AYX3_9FIRM</name>
<reference evidence="2" key="1">
    <citation type="submission" date="2016-02" db="EMBL/GenBank/DDBJ databases">
        <title>Draft Genome Sequence of Sporotomaculum syntrophicum Strain FB, a Syntrophic Benzoate Degrader.</title>
        <authorList>
            <person name="Nobu M.K."/>
            <person name="Narihiro T."/>
            <person name="Qiu Y.-L."/>
            <person name="Ohashi A."/>
            <person name="Liu W.-T."/>
            <person name="Yuji S."/>
        </authorList>
    </citation>
    <scope>NUCLEOTIDE SEQUENCE</scope>
    <source>
        <strain evidence="2">FB</strain>
    </source>
</reference>
<comment type="caution">
    <text evidence="2">The sequence shown here is derived from an EMBL/GenBank/DDBJ whole genome shotgun (WGS) entry which is preliminary data.</text>
</comment>
<evidence type="ECO:0000256" key="1">
    <source>
        <dbReference type="SAM" id="Phobius"/>
    </source>
</evidence>
<protein>
    <recommendedName>
        <fullName evidence="4">DUF3307 domain-containing protein</fullName>
    </recommendedName>
</protein>
<proteinExistence type="predicted"/>
<feature type="transmembrane region" description="Helical" evidence="1">
    <location>
        <begin position="53"/>
        <end position="74"/>
    </location>
</feature>
<sequence length="75" mass="8335">MGAYSPCLFLGFSPVPGLCLLGLFAPWKASFLFVTHAVIDFVKMSQTHDNLKLFHVANIIDQLLHFLTVVIVFIA</sequence>
<dbReference type="OrthoDB" id="1809050at2"/>
<keyword evidence="1" id="KW-1133">Transmembrane helix</keyword>
<dbReference type="InterPro" id="IPR021737">
    <property type="entry name" value="Phage_phiKZ_Orf197"/>
</dbReference>